<keyword evidence="2" id="KW-1185">Reference proteome</keyword>
<protein>
    <submittedName>
        <fullName evidence="1">Uncharacterized protein</fullName>
    </submittedName>
</protein>
<sequence>MVVWGFNIRLPRLSSEIKMIALSPSDILVSYDVKDLFQVFPWTSLLMHWKMC</sequence>
<dbReference type="EMBL" id="KL363536">
    <property type="protein sequence ID" value="KFD45353.1"/>
    <property type="molecule type" value="Genomic_DNA"/>
</dbReference>
<evidence type="ECO:0000313" key="2">
    <source>
        <dbReference type="Proteomes" id="UP000030764"/>
    </source>
</evidence>
<reference evidence="1 2" key="1">
    <citation type="journal article" date="2014" name="Nat. Genet.">
        <title>Genome and transcriptome of the porcine whipworm Trichuris suis.</title>
        <authorList>
            <person name="Jex A.R."/>
            <person name="Nejsum P."/>
            <person name="Schwarz E.M."/>
            <person name="Hu L."/>
            <person name="Young N.D."/>
            <person name="Hall R.S."/>
            <person name="Korhonen P.K."/>
            <person name="Liao S."/>
            <person name="Thamsborg S."/>
            <person name="Xia J."/>
            <person name="Xu P."/>
            <person name="Wang S."/>
            <person name="Scheerlinck J.P."/>
            <person name="Hofmann A."/>
            <person name="Sternberg P.W."/>
            <person name="Wang J."/>
            <person name="Gasser R.B."/>
        </authorList>
    </citation>
    <scope>NUCLEOTIDE SEQUENCE [LARGE SCALE GENOMIC DNA]</scope>
    <source>
        <strain evidence="1">DCEP-RM93M</strain>
    </source>
</reference>
<name>A0A085LK57_9BILA</name>
<accession>A0A085LK57</accession>
<dbReference type="AlphaFoldDB" id="A0A085LK57"/>
<gene>
    <name evidence="1" type="ORF">M513_13767</name>
</gene>
<organism evidence="1 2">
    <name type="scientific">Trichuris suis</name>
    <name type="common">pig whipworm</name>
    <dbReference type="NCBI Taxonomy" id="68888"/>
    <lineage>
        <taxon>Eukaryota</taxon>
        <taxon>Metazoa</taxon>
        <taxon>Ecdysozoa</taxon>
        <taxon>Nematoda</taxon>
        <taxon>Enoplea</taxon>
        <taxon>Dorylaimia</taxon>
        <taxon>Trichinellida</taxon>
        <taxon>Trichuridae</taxon>
        <taxon>Trichuris</taxon>
    </lineage>
</organism>
<evidence type="ECO:0000313" key="1">
    <source>
        <dbReference type="EMBL" id="KFD45353.1"/>
    </source>
</evidence>
<dbReference type="Proteomes" id="UP000030764">
    <property type="component" value="Unassembled WGS sequence"/>
</dbReference>
<proteinExistence type="predicted"/>